<evidence type="ECO:0000259" key="8">
    <source>
        <dbReference type="PROSITE" id="PS01033"/>
    </source>
</evidence>
<evidence type="ECO:0000313" key="10">
    <source>
        <dbReference type="Proteomes" id="UP000031643"/>
    </source>
</evidence>
<keyword evidence="4" id="KW-0479">Metal-binding</keyword>
<dbReference type="PANTHER" id="PTHR46458:SF1">
    <property type="entry name" value="GEO09476P1"/>
    <property type="match status" value="1"/>
</dbReference>
<dbReference type="EMBL" id="AP014648">
    <property type="protein sequence ID" value="BAQ15834.1"/>
    <property type="molecule type" value="Genomic_DNA"/>
</dbReference>
<name>A0A0A8K1H8_9HYPH</name>
<dbReference type="GO" id="GO:0019825">
    <property type="term" value="F:oxygen binding"/>
    <property type="evidence" value="ECO:0007669"/>
    <property type="project" value="InterPro"/>
</dbReference>
<dbReference type="STRING" id="1384459.GL4_0365"/>
<feature type="domain" description="Globin" evidence="8">
    <location>
        <begin position="28"/>
        <end position="159"/>
    </location>
</feature>
<accession>A0A0A8K1H8</accession>
<dbReference type="GO" id="GO:0046872">
    <property type="term" value="F:metal ion binding"/>
    <property type="evidence" value="ECO:0007669"/>
    <property type="project" value="UniProtKB-KW"/>
</dbReference>
<dbReference type="OrthoDB" id="3213438at2"/>
<dbReference type="InterPro" id="IPR000971">
    <property type="entry name" value="Globin"/>
</dbReference>
<dbReference type="KEGG" id="mcg:GL4_0365"/>
<sequence>MPAALHVSDAAPKKSTRRAKSTASKELNLTTEQKRLILNSFFRLEPALDLVAQLFFLKLFRLDPGLRKKFDGPVEMQARKFSAGAKLAMISLGHEDGLAPTLKLLGTRHRQMGIRARHYRTMSRALVWTLERSLDKSFDRDTRDAWNTMLAQFTKVMSG</sequence>
<proteinExistence type="inferred from homology"/>
<dbReference type="Pfam" id="PF00042">
    <property type="entry name" value="Globin"/>
    <property type="match status" value="1"/>
</dbReference>
<keyword evidence="3 6" id="KW-0561">Oxygen transport</keyword>
<evidence type="ECO:0000256" key="3">
    <source>
        <dbReference type="ARBA" id="ARBA00022621"/>
    </source>
</evidence>
<dbReference type="Gene3D" id="1.10.490.10">
    <property type="entry name" value="Globins"/>
    <property type="match status" value="1"/>
</dbReference>
<dbReference type="InterPro" id="IPR009050">
    <property type="entry name" value="Globin-like_sf"/>
</dbReference>
<dbReference type="GO" id="GO:0005344">
    <property type="term" value="F:oxygen carrier activity"/>
    <property type="evidence" value="ECO:0007669"/>
    <property type="project" value="UniProtKB-KW"/>
</dbReference>
<keyword evidence="10" id="KW-1185">Reference proteome</keyword>
<protein>
    <submittedName>
        <fullName evidence="9">Putative bacterial haemoglobin</fullName>
    </submittedName>
</protein>
<evidence type="ECO:0000256" key="4">
    <source>
        <dbReference type="ARBA" id="ARBA00022723"/>
    </source>
</evidence>
<evidence type="ECO:0000313" key="9">
    <source>
        <dbReference type="EMBL" id="BAQ15834.1"/>
    </source>
</evidence>
<dbReference type="HOGENOM" id="CLU_003827_13_3_5"/>
<keyword evidence="1 6" id="KW-0813">Transport</keyword>
<evidence type="ECO:0000256" key="6">
    <source>
        <dbReference type="RuleBase" id="RU000356"/>
    </source>
</evidence>
<dbReference type="RefSeq" id="WP_045363907.1">
    <property type="nucleotide sequence ID" value="NZ_AP014648.1"/>
</dbReference>
<dbReference type="SUPFAM" id="SSF46458">
    <property type="entry name" value="Globin-like"/>
    <property type="match status" value="1"/>
</dbReference>
<gene>
    <name evidence="9" type="ORF">GL4_0365</name>
</gene>
<keyword evidence="2 6" id="KW-0349">Heme</keyword>
<evidence type="ECO:0000256" key="2">
    <source>
        <dbReference type="ARBA" id="ARBA00022617"/>
    </source>
</evidence>
<keyword evidence="5" id="KW-0408">Iron</keyword>
<dbReference type="PANTHER" id="PTHR46458">
    <property type="entry name" value="BLR2807 PROTEIN"/>
    <property type="match status" value="1"/>
</dbReference>
<dbReference type="PROSITE" id="PS01033">
    <property type="entry name" value="GLOBIN"/>
    <property type="match status" value="1"/>
</dbReference>
<organism evidence="9 10">
    <name type="scientific">Methyloceanibacter caenitepidi</name>
    <dbReference type="NCBI Taxonomy" id="1384459"/>
    <lineage>
        <taxon>Bacteria</taxon>
        <taxon>Pseudomonadati</taxon>
        <taxon>Pseudomonadota</taxon>
        <taxon>Alphaproteobacteria</taxon>
        <taxon>Hyphomicrobiales</taxon>
        <taxon>Hyphomicrobiaceae</taxon>
        <taxon>Methyloceanibacter</taxon>
    </lineage>
</organism>
<comment type="similarity">
    <text evidence="6">Belongs to the globin family.</text>
</comment>
<reference evidence="9 10" key="1">
    <citation type="submission" date="2014-09" db="EMBL/GenBank/DDBJ databases">
        <title>Genome sequencing of Methyloceanibacter caenitepidi Gela4.</title>
        <authorList>
            <person name="Takeuchi M."/>
            <person name="Susumu S."/>
            <person name="Kamagata Y."/>
            <person name="Oshima K."/>
            <person name="Hattori M."/>
            <person name="Iwasaki W."/>
        </authorList>
    </citation>
    <scope>NUCLEOTIDE SEQUENCE [LARGE SCALE GENOMIC DNA]</scope>
    <source>
        <strain evidence="9 10">Gela4</strain>
    </source>
</reference>
<evidence type="ECO:0000256" key="7">
    <source>
        <dbReference type="SAM" id="MobiDB-lite"/>
    </source>
</evidence>
<evidence type="ECO:0000256" key="1">
    <source>
        <dbReference type="ARBA" id="ARBA00022448"/>
    </source>
</evidence>
<feature type="region of interest" description="Disordered" evidence="7">
    <location>
        <begin position="1"/>
        <end position="24"/>
    </location>
</feature>
<dbReference type="InterPro" id="IPR012292">
    <property type="entry name" value="Globin/Proto"/>
</dbReference>
<evidence type="ECO:0000256" key="5">
    <source>
        <dbReference type="ARBA" id="ARBA00023004"/>
    </source>
</evidence>
<dbReference type="AlphaFoldDB" id="A0A0A8K1H8"/>
<dbReference type="Proteomes" id="UP000031643">
    <property type="component" value="Chromosome"/>
</dbReference>
<dbReference type="InterPro" id="IPR050532">
    <property type="entry name" value="Globin-like_OT"/>
</dbReference>
<dbReference type="GO" id="GO:0020037">
    <property type="term" value="F:heme binding"/>
    <property type="evidence" value="ECO:0007669"/>
    <property type="project" value="InterPro"/>
</dbReference>